<name>A0A8J3EC14_9PROT</name>
<proteinExistence type="predicted"/>
<reference evidence="2 3" key="1">
    <citation type="journal article" date="2014" name="Int. J. Syst. Evol. Microbiol.">
        <title>Complete genome sequence of Corynebacterium casei LMG S-19264T (=DSM 44701T), isolated from a smear-ripened cheese.</title>
        <authorList>
            <consortium name="US DOE Joint Genome Institute (JGI-PGF)"/>
            <person name="Walter F."/>
            <person name="Albersmeier A."/>
            <person name="Kalinowski J."/>
            <person name="Ruckert C."/>
        </authorList>
    </citation>
    <scope>NUCLEOTIDE SEQUENCE [LARGE SCALE GENOMIC DNA]</scope>
    <source>
        <strain evidence="2 3">CGMCC 1.16330</strain>
    </source>
</reference>
<feature type="compositionally biased region" description="Basic and acidic residues" evidence="1">
    <location>
        <begin position="47"/>
        <end position="59"/>
    </location>
</feature>
<organism evidence="2 3">
    <name type="scientific">Caldovatus sediminis</name>
    <dbReference type="NCBI Taxonomy" id="2041189"/>
    <lineage>
        <taxon>Bacteria</taxon>
        <taxon>Pseudomonadati</taxon>
        <taxon>Pseudomonadota</taxon>
        <taxon>Alphaproteobacteria</taxon>
        <taxon>Acetobacterales</taxon>
        <taxon>Roseomonadaceae</taxon>
        <taxon>Caldovatus</taxon>
    </lineage>
</organism>
<dbReference type="AlphaFoldDB" id="A0A8J3EC14"/>
<dbReference type="EMBL" id="BMKS01000004">
    <property type="protein sequence ID" value="GGG30738.1"/>
    <property type="molecule type" value="Genomic_DNA"/>
</dbReference>
<feature type="region of interest" description="Disordered" evidence="1">
    <location>
        <begin position="189"/>
        <end position="216"/>
    </location>
</feature>
<keyword evidence="3" id="KW-1185">Reference proteome</keyword>
<sequence>MPVGTLNRYIAGRDMKASALVALAAACGVRVEWLATGRGAMTPGEALQRERARAEEERAAPAAAPPEPLALAGIPLPPEALAQPWRCLLDLRALAWALAFAEQLLAARGGGLATPEVRLHLAFDTLEELRRAIGRPLPDGWRAGLDLDTLARMLGLVEMVRAPRPERADALRRLRGALINYDLALYDHTPGAEPPADQADEGWELLPPEPPKEPPP</sequence>
<protein>
    <recommendedName>
        <fullName evidence="4">HTH cro/C1-type domain-containing protein</fullName>
    </recommendedName>
</protein>
<evidence type="ECO:0000313" key="2">
    <source>
        <dbReference type="EMBL" id="GGG30738.1"/>
    </source>
</evidence>
<evidence type="ECO:0000256" key="1">
    <source>
        <dbReference type="SAM" id="MobiDB-lite"/>
    </source>
</evidence>
<feature type="region of interest" description="Disordered" evidence="1">
    <location>
        <begin position="44"/>
        <end position="64"/>
    </location>
</feature>
<evidence type="ECO:0008006" key="4">
    <source>
        <dbReference type="Google" id="ProtNLM"/>
    </source>
</evidence>
<evidence type="ECO:0000313" key="3">
    <source>
        <dbReference type="Proteomes" id="UP000597507"/>
    </source>
</evidence>
<accession>A0A8J3EC14</accession>
<comment type="caution">
    <text evidence="2">The sequence shown here is derived from an EMBL/GenBank/DDBJ whole genome shotgun (WGS) entry which is preliminary data.</text>
</comment>
<dbReference type="Proteomes" id="UP000597507">
    <property type="component" value="Unassembled WGS sequence"/>
</dbReference>
<gene>
    <name evidence="2" type="ORF">GCM10010964_18320</name>
</gene>